<dbReference type="RefSeq" id="WP_157478312.1">
    <property type="nucleotide sequence ID" value="NZ_CP046566.1"/>
</dbReference>
<gene>
    <name evidence="1" type="ORF">GLV81_07765</name>
</gene>
<dbReference type="Proteomes" id="UP000426027">
    <property type="component" value="Chromosome"/>
</dbReference>
<dbReference type="KEGG" id="fls:GLV81_07765"/>
<accession>A0A6I6GSB6</accession>
<reference evidence="1 2" key="1">
    <citation type="submission" date="2019-11" db="EMBL/GenBank/DDBJ databases">
        <authorList>
            <person name="Im W.T."/>
        </authorList>
    </citation>
    <scope>NUCLEOTIDE SEQUENCE [LARGE SCALE GENOMIC DNA]</scope>
    <source>
        <strain evidence="1 2">SB-02</strain>
    </source>
</reference>
<protein>
    <submittedName>
        <fullName evidence="1">Uncharacterized protein</fullName>
    </submittedName>
</protein>
<name>A0A6I6GSB6_9BACT</name>
<evidence type="ECO:0000313" key="1">
    <source>
        <dbReference type="EMBL" id="QGW28009.1"/>
    </source>
</evidence>
<dbReference type="EMBL" id="CP046566">
    <property type="protein sequence ID" value="QGW28009.1"/>
    <property type="molecule type" value="Genomic_DNA"/>
</dbReference>
<proteinExistence type="predicted"/>
<organism evidence="1 2">
    <name type="scientific">Phnomibacter ginsenosidimutans</name>
    <dbReference type="NCBI Taxonomy" id="2676868"/>
    <lineage>
        <taxon>Bacteria</taxon>
        <taxon>Pseudomonadati</taxon>
        <taxon>Bacteroidota</taxon>
        <taxon>Chitinophagia</taxon>
        <taxon>Chitinophagales</taxon>
        <taxon>Chitinophagaceae</taxon>
        <taxon>Phnomibacter</taxon>
    </lineage>
</organism>
<evidence type="ECO:0000313" key="2">
    <source>
        <dbReference type="Proteomes" id="UP000426027"/>
    </source>
</evidence>
<sequence>MIYLHDAVTFTHTLKPSTYTPKLYVSGSFRVLTFIADEIHPTATP</sequence>
<dbReference type="AlphaFoldDB" id="A0A6I6GSB6"/>
<keyword evidence="2" id="KW-1185">Reference proteome</keyword>